<organism evidence="8 9">
    <name type="scientific">Lactuca saligna</name>
    <name type="common">Willowleaf lettuce</name>
    <dbReference type="NCBI Taxonomy" id="75948"/>
    <lineage>
        <taxon>Eukaryota</taxon>
        <taxon>Viridiplantae</taxon>
        <taxon>Streptophyta</taxon>
        <taxon>Embryophyta</taxon>
        <taxon>Tracheophyta</taxon>
        <taxon>Spermatophyta</taxon>
        <taxon>Magnoliopsida</taxon>
        <taxon>eudicotyledons</taxon>
        <taxon>Gunneridae</taxon>
        <taxon>Pentapetalae</taxon>
        <taxon>asterids</taxon>
        <taxon>campanulids</taxon>
        <taxon>Asterales</taxon>
        <taxon>Asteraceae</taxon>
        <taxon>Cichorioideae</taxon>
        <taxon>Cichorieae</taxon>
        <taxon>Lactucinae</taxon>
        <taxon>Lactuca</taxon>
    </lineage>
</organism>
<keyword evidence="9" id="KW-1185">Reference proteome</keyword>
<dbReference type="PANTHER" id="PTHR45630:SF7">
    <property type="entry name" value="ENDOPLASMIC RETICULUM TRANSMEMBRANE HELIX TRANSLOCASE"/>
    <property type="match status" value="1"/>
</dbReference>
<dbReference type="EMBL" id="OX465084">
    <property type="protein sequence ID" value="CAI9299477.1"/>
    <property type="molecule type" value="Genomic_DNA"/>
</dbReference>
<proteinExistence type="predicted"/>
<dbReference type="GO" id="GO:0005789">
    <property type="term" value="C:endoplasmic reticulum membrane"/>
    <property type="evidence" value="ECO:0007669"/>
    <property type="project" value="TreeGrafter"/>
</dbReference>
<evidence type="ECO:0000256" key="4">
    <source>
        <dbReference type="ARBA" id="ARBA00022840"/>
    </source>
</evidence>
<keyword evidence="4" id="KW-0067">ATP-binding</keyword>
<dbReference type="PANTHER" id="PTHR45630">
    <property type="entry name" value="CATION-TRANSPORTING ATPASE-RELATED"/>
    <property type="match status" value="1"/>
</dbReference>
<dbReference type="GO" id="GO:0046872">
    <property type="term" value="F:metal ion binding"/>
    <property type="evidence" value="ECO:0007669"/>
    <property type="project" value="UniProtKB-KW"/>
</dbReference>
<dbReference type="Proteomes" id="UP001177003">
    <property type="component" value="Chromosome 8"/>
</dbReference>
<protein>
    <submittedName>
        <fullName evidence="8">Uncharacterized protein</fullName>
    </submittedName>
</protein>
<evidence type="ECO:0000256" key="3">
    <source>
        <dbReference type="ARBA" id="ARBA00022741"/>
    </source>
</evidence>
<evidence type="ECO:0000256" key="7">
    <source>
        <dbReference type="SAM" id="MobiDB-lite"/>
    </source>
</evidence>
<dbReference type="GO" id="GO:0019829">
    <property type="term" value="F:ATPase-coupled monoatomic cation transmembrane transporter activity"/>
    <property type="evidence" value="ECO:0007669"/>
    <property type="project" value="TreeGrafter"/>
</dbReference>
<evidence type="ECO:0000256" key="2">
    <source>
        <dbReference type="ARBA" id="ARBA00022723"/>
    </source>
</evidence>
<keyword evidence="5" id="KW-0460">Magnesium</keyword>
<evidence type="ECO:0000313" key="8">
    <source>
        <dbReference type="EMBL" id="CAI9299477.1"/>
    </source>
</evidence>
<comment type="subcellular location">
    <subcellularLocation>
        <location evidence="1">Membrane</location>
        <topology evidence="1">Multi-pass membrane protein</topology>
    </subcellularLocation>
</comment>
<evidence type="ECO:0000256" key="6">
    <source>
        <dbReference type="ARBA" id="ARBA00022967"/>
    </source>
</evidence>
<gene>
    <name evidence="8" type="ORF">LSALG_LOCUS38187</name>
</gene>
<evidence type="ECO:0000256" key="1">
    <source>
        <dbReference type="ARBA" id="ARBA00004141"/>
    </source>
</evidence>
<sequence>MTVSEARNLDREVVESELTFAGFVVFNCPIRADSANVLAELKKSSHDLISAMDMLSLNLWQGKTNSSLKPSLSYLPRFNYLSSEFAADPLQTFSNGIATDSSVSKSHVSSSDLRVI</sequence>
<accession>A0AA35ZX63</accession>
<keyword evidence="6" id="KW-1278">Translocase</keyword>
<evidence type="ECO:0000313" key="9">
    <source>
        <dbReference type="Proteomes" id="UP001177003"/>
    </source>
</evidence>
<reference evidence="8" key="1">
    <citation type="submission" date="2023-04" db="EMBL/GenBank/DDBJ databases">
        <authorList>
            <person name="Vijverberg K."/>
            <person name="Xiong W."/>
            <person name="Schranz E."/>
        </authorList>
    </citation>
    <scope>NUCLEOTIDE SEQUENCE</scope>
</reference>
<keyword evidence="3" id="KW-0547">Nucleotide-binding</keyword>
<dbReference type="InterPro" id="IPR006544">
    <property type="entry name" value="P-type_TPase_V"/>
</dbReference>
<keyword evidence="2" id="KW-0479">Metal-binding</keyword>
<name>A0AA35ZX63_LACSI</name>
<evidence type="ECO:0000256" key="5">
    <source>
        <dbReference type="ARBA" id="ARBA00022842"/>
    </source>
</evidence>
<dbReference type="AlphaFoldDB" id="A0AA35ZX63"/>
<dbReference type="GO" id="GO:0006874">
    <property type="term" value="P:intracellular calcium ion homeostasis"/>
    <property type="evidence" value="ECO:0007669"/>
    <property type="project" value="TreeGrafter"/>
</dbReference>
<feature type="compositionally biased region" description="Low complexity" evidence="7">
    <location>
        <begin position="101"/>
        <end position="116"/>
    </location>
</feature>
<dbReference type="GO" id="GO:0005524">
    <property type="term" value="F:ATP binding"/>
    <property type="evidence" value="ECO:0007669"/>
    <property type="project" value="UniProtKB-KW"/>
</dbReference>
<feature type="region of interest" description="Disordered" evidence="7">
    <location>
        <begin position="97"/>
        <end position="116"/>
    </location>
</feature>
<dbReference type="GO" id="GO:0015662">
    <property type="term" value="F:P-type ion transporter activity"/>
    <property type="evidence" value="ECO:0007669"/>
    <property type="project" value="TreeGrafter"/>
</dbReference>